<dbReference type="PANTHER" id="PTHR11777">
    <property type="entry name" value="ALANYL-TRNA SYNTHETASE"/>
    <property type="match status" value="1"/>
</dbReference>
<keyword evidence="16" id="KW-1185">Reference proteome</keyword>
<dbReference type="SMART" id="SM00863">
    <property type="entry name" value="tRNA_SAD"/>
    <property type="match status" value="1"/>
</dbReference>
<feature type="binding site" evidence="11">
    <location>
        <position position="691"/>
    </location>
    <ligand>
        <name>Zn(2+)</name>
        <dbReference type="ChEBI" id="CHEBI:29105"/>
    </ligand>
</feature>
<dbReference type="Pfam" id="PF02272">
    <property type="entry name" value="DHHA1"/>
    <property type="match status" value="1"/>
</dbReference>
<evidence type="ECO:0000259" key="14">
    <source>
        <dbReference type="PROSITE" id="PS50860"/>
    </source>
</evidence>
<dbReference type="HAMAP" id="MF_00036_B">
    <property type="entry name" value="Ala_tRNA_synth_B"/>
    <property type="match status" value="1"/>
</dbReference>
<dbReference type="InterPro" id="IPR003156">
    <property type="entry name" value="DHHA1_dom"/>
</dbReference>
<dbReference type="GO" id="GO:0000049">
    <property type="term" value="F:tRNA binding"/>
    <property type="evidence" value="ECO:0007669"/>
    <property type="project" value="UniProtKB-KW"/>
</dbReference>
<keyword evidence="2 11" id="KW-0820">tRNA-binding</keyword>
<dbReference type="GO" id="GO:0002161">
    <property type="term" value="F:aminoacyl-tRNA deacylase activity"/>
    <property type="evidence" value="ECO:0007669"/>
    <property type="project" value="TreeGrafter"/>
</dbReference>
<evidence type="ECO:0000256" key="12">
    <source>
        <dbReference type="SAM" id="Coils"/>
    </source>
</evidence>
<dbReference type="Gene3D" id="3.30.54.20">
    <property type="match status" value="1"/>
</dbReference>
<protein>
    <recommendedName>
        <fullName evidence="11">Alanine--tRNA ligase</fullName>
        <ecNumber evidence="11">6.1.1.7</ecNumber>
    </recommendedName>
    <alternativeName>
        <fullName evidence="11">Alanyl-tRNA synthetase</fullName>
        <shortName evidence="11">AlaRS</shortName>
    </alternativeName>
</protein>
<comment type="function">
    <text evidence="11">Catalyzes the attachment of alanine to tRNA(Ala) in a two-step reaction: alanine is first activated by ATP to form Ala-AMP and then transferred to the acceptor end of tRNA(Ala). Also edits incorrectly charged Ser-tRNA(Ala) and Gly-tRNA(Ala) via its editing domain.</text>
</comment>
<keyword evidence="3 11" id="KW-0436">Ligase</keyword>
<dbReference type="Gene3D" id="2.40.30.130">
    <property type="match status" value="1"/>
</dbReference>
<evidence type="ECO:0000313" key="15">
    <source>
        <dbReference type="EMBL" id="SHK04768.1"/>
    </source>
</evidence>
<keyword evidence="7 11" id="KW-0067">ATP-binding</keyword>
<dbReference type="GO" id="GO:0006419">
    <property type="term" value="P:alanyl-tRNA aminoacylation"/>
    <property type="evidence" value="ECO:0007669"/>
    <property type="project" value="UniProtKB-UniRule"/>
</dbReference>
<sequence length="1005" mass="112796">MCLADGCSNSNETLGPPLACHQEEPERDGHFERESGVPFSPEMTQGYADSPPMSTYKSSEQIRQSFLDFFREKGHEIVPSAPLVPQNDPTLLFTNAGMNQFKDVFLGTGTRPYRRAANTQKCLRVSGKHNDLEEVGHDTYHHTFFEMLGNWSFGDYFKREAIRWAWELLVERWGLDPDRLYVTVHEGDEALGLAPDTEAADLWKSETSIDPSHIKFCPTKDNFWMMGDTGPCGPCSEIHIDLRPDEERQRVPGITLVNADDPRVIEIWNLVFIQYNALPDGRLEPLKAKHVDTGMGLERIVAVLQGKTSNYDTDLFAPILQRAAELSPRPEVRGYDDLRVEDERERERIRVALRVVADHIRAIAFAIADGVVPGNTGRGYVIRRILRRAVRYGYQTLNFREPFLYRLVEPLAHKMGNVFPEIERHRAYVERVIRAEEESFLATLGTGLAFFERLLPYLKAAAEGRPIEAIREDLQRDSQAIDLLQKAYVDTADRKAMVEAFLKSAAEKNVPGEVAFLLHDTYGFPIDLTQLMAREEGLGVDMARYEELMQRQRERARAASTFGAVVLTADDEEAGWKRISEGEDSVFVGYDTTRVEAARIRALRTVETPHGPRHELVLDQTPFYAESGGQVGDTGVLRVGDEEIQVRDTQKLGGHIVHYVDRLPKEPDAPVEAVVDAARRKRIEKHHTATHLLHAALREILGTHVQQKGSLVAPDRLRFDFSHFERVTPELLRQIEARVNEVIQRNVPRIEERDVPFQEAIARGAMALFGEKYGDRVRVITFDPNFSMELCGGTHVAATGELGVFRIISEGSVASGIRRVEALAGQEALNWINQQLSELEQARGQFKSLQRPLDEEIALLLETQRRLEKELAALRRAQQKARLATLVEQAHRVNGLRVVTGEMEALSMDELRELVQALRDQMGREGVAVLGTTDPEKRKVYLAAAVTDDVVGRGVEAGRLVGEVARIVGGGGGGRPTLATAGGRQPEKLREALEAVPRLVQQMVG</sequence>
<feature type="compositionally biased region" description="Basic and acidic residues" evidence="13">
    <location>
        <begin position="21"/>
        <end position="35"/>
    </location>
</feature>
<dbReference type="FunFam" id="3.30.54.20:FF:000001">
    <property type="entry name" value="Alanine--tRNA ligase"/>
    <property type="match status" value="1"/>
</dbReference>
<dbReference type="NCBIfam" id="TIGR00344">
    <property type="entry name" value="alaS"/>
    <property type="match status" value="1"/>
</dbReference>
<dbReference type="InterPro" id="IPR018162">
    <property type="entry name" value="Ala-tRNA-ligase_IIc_anticod-bd"/>
</dbReference>
<dbReference type="Gene3D" id="3.10.310.40">
    <property type="match status" value="1"/>
</dbReference>
<evidence type="ECO:0000256" key="2">
    <source>
        <dbReference type="ARBA" id="ARBA00022555"/>
    </source>
</evidence>
<dbReference type="Gene3D" id="3.30.930.10">
    <property type="entry name" value="Bira Bifunctional Protein, Domain 2"/>
    <property type="match status" value="1"/>
</dbReference>
<dbReference type="PANTHER" id="PTHR11777:SF9">
    <property type="entry name" value="ALANINE--TRNA LIGASE, CYTOPLASMIC"/>
    <property type="match status" value="1"/>
</dbReference>
<evidence type="ECO:0000256" key="5">
    <source>
        <dbReference type="ARBA" id="ARBA00022741"/>
    </source>
</evidence>
<comment type="domain">
    <text evidence="11">Consists of three domains; the N-terminal catalytic domain, the editing domain and the C-terminal C-Ala domain. The editing domain removes incorrectly charged amino acids, while the C-Ala domain, along with tRNA(Ala), serves as a bridge to cooperatively bring together the editing and aminoacylation centers thus stimulating deacylation of misacylated tRNAs.</text>
</comment>
<organism evidence="15 16">
    <name type="scientific">Rhodothermus profundi</name>
    <dbReference type="NCBI Taxonomy" id="633813"/>
    <lineage>
        <taxon>Bacteria</taxon>
        <taxon>Pseudomonadati</taxon>
        <taxon>Rhodothermota</taxon>
        <taxon>Rhodothermia</taxon>
        <taxon>Rhodothermales</taxon>
        <taxon>Rhodothermaceae</taxon>
        <taxon>Rhodothermus</taxon>
    </lineage>
</organism>
<name>A0A1M6PA35_9BACT</name>
<evidence type="ECO:0000256" key="6">
    <source>
        <dbReference type="ARBA" id="ARBA00022833"/>
    </source>
</evidence>
<dbReference type="Pfam" id="PF01411">
    <property type="entry name" value="tRNA-synt_2c"/>
    <property type="match status" value="2"/>
</dbReference>
<dbReference type="EMBL" id="FRAU01000001">
    <property type="protein sequence ID" value="SHK04768.1"/>
    <property type="molecule type" value="Genomic_DNA"/>
</dbReference>
<evidence type="ECO:0000256" key="3">
    <source>
        <dbReference type="ARBA" id="ARBA00022598"/>
    </source>
</evidence>
<evidence type="ECO:0000256" key="4">
    <source>
        <dbReference type="ARBA" id="ARBA00022723"/>
    </source>
</evidence>
<dbReference type="PRINTS" id="PR00980">
    <property type="entry name" value="TRNASYNTHALA"/>
</dbReference>
<feature type="binding site" evidence="11">
    <location>
        <position position="795"/>
    </location>
    <ligand>
        <name>Zn(2+)</name>
        <dbReference type="ChEBI" id="CHEBI:29105"/>
    </ligand>
</feature>
<keyword evidence="9 11" id="KW-0648">Protein biosynthesis</keyword>
<evidence type="ECO:0000256" key="13">
    <source>
        <dbReference type="SAM" id="MobiDB-lite"/>
    </source>
</evidence>
<dbReference type="FunFam" id="3.30.930.10:FF:000011">
    <property type="entry name" value="Alanine--tRNA ligase, cytoplasmic"/>
    <property type="match status" value="1"/>
</dbReference>
<dbReference type="InterPro" id="IPR018163">
    <property type="entry name" value="Thr/Ala-tRNA-synth_IIc_edit"/>
</dbReference>
<dbReference type="STRING" id="633813.SAMN04488087_0095"/>
<dbReference type="InterPro" id="IPR002318">
    <property type="entry name" value="Ala-tRNA-lgiase_IIc"/>
</dbReference>
<dbReference type="InterPro" id="IPR045864">
    <property type="entry name" value="aa-tRNA-synth_II/BPL/LPL"/>
</dbReference>
<feature type="region of interest" description="Disordered" evidence="13">
    <location>
        <begin position="1"/>
        <end position="54"/>
    </location>
</feature>
<dbReference type="GO" id="GO:0005737">
    <property type="term" value="C:cytoplasm"/>
    <property type="evidence" value="ECO:0007669"/>
    <property type="project" value="UniProtKB-SubCell"/>
</dbReference>
<keyword evidence="10 11" id="KW-0030">Aminoacyl-tRNA synthetase</keyword>
<evidence type="ECO:0000256" key="1">
    <source>
        <dbReference type="ARBA" id="ARBA00008226"/>
    </source>
</evidence>
<keyword evidence="6 11" id="KW-0862">Zinc</keyword>
<dbReference type="GO" id="GO:0008270">
    <property type="term" value="F:zinc ion binding"/>
    <property type="evidence" value="ECO:0007669"/>
    <property type="project" value="UniProtKB-UniRule"/>
</dbReference>
<keyword evidence="4 11" id="KW-0479">Metal-binding</keyword>
<dbReference type="GO" id="GO:0004813">
    <property type="term" value="F:alanine-tRNA ligase activity"/>
    <property type="evidence" value="ECO:0007669"/>
    <property type="project" value="UniProtKB-UniRule"/>
</dbReference>
<keyword evidence="8 11" id="KW-0694">RNA-binding</keyword>
<dbReference type="Pfam" id="PF07973">
    <property type="entry name" value="tRNA_SAD"/>
    <property type="match status" value="1"/>
</dbReference>
<dbReference type="FunFam" id="3.30.980.10:FF:000004">
    <property type="entry name" value="Alanine--tRNA ligase, cytoplasmic"/>
    <property type="match status" value="1"/>
</dbReference>
<proteinExistence type="inferred from homology"/>
<accession>A0A1M6PA35</accession>
<keyword evidence="12" id="KW-0175">Coiled coil</keyword>
<feature type="binding site" evidence="11">
    <location>
        <position position="791"/>
    </location>
    <ligand>
        <name>Zn(2+)</name>
        <dbReference type="ChEBI" id="CHEBI:29105"/>
    </ligand>
</feature>
<reference evidence="16" key="1">
    <citation type="submission" date="2016-11" db="EMBL/GenBank/DDBJ databases">
        <authorList>
            <person name="Varghese N."/>
            <person name="Submissions S."/>
        </authorList>
    </citation>
    <scope>NUCLEOTIDE SEQUENCE [LARGE SCALE GENOMIC DNA]</scope>
    <source>
        <strain evidence="16">DSM 22212</strain>
    </source>
</reference>
<comment type="catalytic activity">
    <reaction evidence="11">
        <text>tRNA(Ala) + L-alanine + ATP = L-alanyl-tRNA(Ala) + AMP + diphosphate</text>
        <dbReference type="Rhea" id="RHEA:12540"/>
        <dbReference type="Rhea" id="RHEA-COMP:9657"/>
        <dbReference type="Rhea" id="RHEA-COMP:9923"/>
        <dbReference type="ChEBI" id="CHEBI:30616"/>
        <dbReference type="ChEBI" id="CHEBI:33019"/>
        <dbReference type="ChEBI" id="CHEBI:57972"/>
        <dbReference type="ChEBI" id="CHEBI:78442"/>
        <dbReference type="ChEBI" id="CHEBI:78497"/>
        <dbReference type="ChEBI" id="CHEBI:456215"/>
        <dbReference type="EC" id="6.1.1.7"/>
    </reaction>
</comment>
<dbReference type="InterPro" id="IPR023033">
    <property type="entry name" value="Ala_tRNA_ligase_euk/bac"/>
</dbReference>
<evidence type="ECO:0000256" key="11">
    <source>
        <dbReference type="HAMAP-Rule" id="MF_00036"/>
    </source>
</evidence>
<dbReference type="FunFam" id="3.10.310.40:FF:000001">
    <property type="entry name" value="Alanine--tRNA ligase"/>
    <property type="match status" value="1"/>
</dbReference>
<evidence type="ECO:0000256" key="8">
    <source>
        <dbReference type="ARBA" id="ARBA00022884"/>
    </source>
</evidence>
<feature type="domain" description="Alanyl-transfer RNA synthetases family profile" evidence="14">
    <location>
        <begin position="57"/>
        <end position="834"/>
    </location>
</feature>
<evidence type="ECO:0000256" key="10">
    <source>
        <dbReference type="ARBA" id="ARBA00023146"/>
    </source>
</evidence>
<dbReference type="InterPro" id="IPR012947">
    <property type="entry name" value="tRNA_SAD"/>
</dbReference>
<dbReference type="Gene3D" id="3.30.980.10">
    <property type="entry name" value="Threonyl-trna Synthetase, Chain A, domain 2"/>
    <property type="match status" value="1"/>
</dbReference>
<dbReference type="Proteomes" id="UP000185812">
    <property type="component" value="Unassembled WGS sequence"/>
</dbReference>
<dbReference type="InterPro" id="IPR018165">
    <property type="entry name" value="Ala-tRNA-synth_IIc_core"/>
</dbReference>
<dbReference type="EC" id="6.1.1.7" evidence="11"/>
<dbReference type="AlphaFoldDB" id="A0A1M6PA35"/>
<dbReference type="CDD" id="cd00673">
    <property type="entry name" value="AlaRS_core"/>
    <property type="match status" value="1"/>
</dbReference>
<dbReference type="SUPFAM" id="SSF50447">
    <property type="entry name" value="Translation proteins"/>
    <property type="match status" value="1"/>
</dbReference>
<dbReference type="InterPro" id="IPR050058">
    <property type="entry name" value="Ala-tRNA_ligase"/>
</dbReference>
<comment type="similarity">
    <text evidence="1 11">Belongs to the class-II aminoacyl-tRNA synthetase family.</text>
</comment>
<dbReference type="InterPro" id="IPR018164">
    <property type="entry name" value="Ala-tRNA-synth_IIc_N"/>
</dbReference>
<dbReference type="SUPFAM" id="SSF101353">
    <property type="entry name" value="Putative anticodon-binding domain of alanyl-tRNA synthetase (AlaRS)"/>
    <property type="match status" value="1"/>
</dbReference>
<dbReference type="PROSITE" id="PS50860">
    <property type="entry name" value="AA_TRNA_LIGASE_II_ALA"/>
    <property type="match status" value="1"/>
</dbReference>
<dbReference type="SUPFAM" id="SSF55681">
    <property type="entry name" value="Class II aaRS and biotin synthetases"/>
    <property type="match status" value="1"/>
</dbReference>
<comment type="subcellular location">
    <subcellularLocation>
        <location evidence="11">Cytoplasm</location>
    </subcellularLocation>
</comment>
<evidence type="ECO:0000256" key="9">
    <source>
        <dbReference type="ARBA" id="ARBA00022917"/>
    </source>
</evidence>
<feature type="binding site" evidence="11">
    <location>
        <position position="687"/>
    </location>
    <ligand>
        <name>Zn(2+)</name>
        <dbReference type="ChEBI" id="CHEBI:29105"/>
    </ligand>
</feature>
<dbReference type="InterPro" id="IPR009000">
    <property type="entry name" value="Transl_B-barrel_sf"/>
</dbReference>
<comment type="cofactor">
    <cofactor evidence="11">
        <name>Zn(2+)</name>
        <dbReference type="ChEBI" id="CHEBI:29105"/>
    </cofactor>
    <text evidence="11">Binds 1 zinc ion per subunit.</text>
</comment>
<evidence type="ECO:0000313" key="16">
    <source>
        <dbReference type="Proteomes" id="UP000185812"/>
    </source>
</evidence>
<keyword evidence="5 11" id="KW-0547">Nucleotide-binding</keyword>
<dbReference type="GO" id="GO:0005524">
    <property type="term" value="F:ATP binding"/>
    <property type="evidence" value="ECO:0007669"/>
    <property type="project" value="UniProtKB-UniRule"/>
</dbReference>
<evidence type="ECO:0000256" key="7">
    <source>
        <dbReference type="ARBA" id="ARBA00022840"/>
    </source>
</evidence>
<feature type="coiled-coil region" evidence="12">
    <location>
        <begin position="857"/>
        <end position="884"/>
    </location>
</feature>
<keyword evidence="11" id="KW-0963">Cytoplasm</keyword>
<dbReference type="SUPFAM" id="SSF55186">
    <property type="entry name" value="ThrRS/AlaRS common domain"/>
    <property type="match status" value="1"/>
</dbReference>
<gene>
    <name evidence="11" type="primary">alaS</name>
    <name evidence="15" type="ORF">SAMN04488087_0095</name>
</gene>